<feature type="domain" description="Nucleoporin Nup120/160 beta-propeller" evidence="4">
    <location>
        <begin position="56"/>
        <end position="267"/>
    </location>
</feature>
<accession>A0A183FXN7</accession>
<evidence type="ECO:0000313" key="7">
    <source>
        <dbReference type="WBParaSite" id="HPBE_0001333301-mRNA-1"/>
    </source>
</evidence>
<reference evidence="7" key="2">
    <citation type="submission" date="2019-09" db="UniProtKB">
        <authorList>
            <consortium name="WormBaseParasite"/>
        </authorList>
    </citation>
    <scope>IDENTIFICATION</scope>
</reference>
<accession>A0A3P8D5I7</accession>
<gene>
    <name evidence="5" type="ORF">HPBE_LOCUS13334</name>
</gene>
<evidence type="ECO:0000313" key="5">
    <source>
        <dbReference type="EMBL" id="VDO95758.1"/>
    </source>
</evidence>
<comment type="subcellular location">
    <subcellularLocation>
        <location evidence="1">Nucleus</location>
    </subcellularLocation>
</comment>
<dbReference type="GO" id="GO:0017056">
    <property type="term" value="F:structural constituent of nuclear pore"/>
    <property type="evidence" value="ECO:0007669"/>
    <property type="project" value="TreeGrafter"/>
</dbReference>
<dbReference type="GO" id="GO:0005643">
    <property type="term" value="C:nuclear pore"/>
    <property type="evidence" value="ECO:0007669"/>
    <property type="project" value="UniProtKB-ARBA"/>
</dbReference>
<dbReference type="InterPro" id="IPR059141">
    <property type="entry name" value="Beta-prop_Nup120_160"/>
</dbReference>
<dbReference type="InterPro" id="IPR021717">
    <property type="entry name" value="Nucleoporin_Nup160"/>
</dbReference>
<dbReference type="PANTHER" id="PTHR21286">
    <property type="entry name" value="NUCLEAR PORE COMPLEX PROTEIN NUP160"/>
    <property type="match status" value="1"/>
</dbReference>
<sequence length="286" mass="32182">MNSIHDTEVVFSESFAPKPVRTFVVNTNAPLHSINTNIKSSSGVFTFPADSQFPDRFILWRAIGQKLFLEERSLCRTVLDGTLCLDFSRTAILPSCSIALFDQNVLCIVVPTQSTIHRFYARLIYDPTEMVEKGVSSTLSQINEKEFLVDNHTSYQLMANSHAFRSAVIQQPDLTRVAFCMTEGQLVVVTMYANKYDKVEEVVFREYGLMKRLLGEASSGGVSDVSGLAKIKKDQHLCEDMFYAVYHDGTVRAWNAETQRVVSADVCKSDPTMGQNQDYCETFSFV</sequence>
<proteinExistence type="predicted"/>
<keyword evidence="6" id="KW-1185">Reference proteome</keyword>
<dbReference type="PANTHER" id="PTHR21286:SF0">
    <property type="entry name" value="NUCLEAR PORE COMPLEX PROTEIN NUP160"/>
    <property type="match status" value="1"/>
</dbReference>
<evidence type="ECO:0000313" key="6">
    <source>
        <dbReference type="Proteomes" id="UP000050761"/>
    </source>
</evidence>
<name>A0A183FXN7_HELPZ</name>
<keyword evidence="3" id="KW-0539">Nucleus</keyword>
<keyword evidence="2" id="KW-0813">Transport</keyword>
<evidence type="ECO:0000256" key="2">
    <source>
        <dbReference type="ARBA" id="ARBA00022448"/>
    </source>
</evidence>
<evidence type="ECO:0000256" key="1">
    <source>
        <dbReference type="ARBA" id="ARBA00004123"/>
    </source>
</evidence>
<reference evidence="5 6" key="1">
    <citation type="submission" date="2018-11" db="EMBL/GenBank/DDBJ databases">
        <authorList>
            <consortium name="Pathogen Informatics"/>
        </authorList>
    </citation>
    <scope>NUCLEOTIDE SEQUENCE [LARGE SCALE GENOMIC DNA]</scope>
</reference>
<organism evidence="6 7">
    <name type="scientific">Heligmosomoides polygyrus</name>
    <name type="common">Parasitic roundworm</name>
    <dbReference type="NCBI Taxonomy" id="6339"/>
    <lineage>
        <taxon>Eukaryota</taxon>
        <taxon>Metazoa</taxon>
        <taxon>Ecdysozoa</taxon>
        <taxon>Nematoda</taxon>
        <taxon>Chromadorea</taxon>
        <taxon>Rhabditida</taxon>
        <taxon>Rhabditina</taxon>
        <taxon>Rhabditomorpha</taxon>
        <taxon>Strongyloidea</taxon>
        <taxon>Heligmosomidae</taxon>
        <taxon>Heligmosomoides</taxon>
    </lineage>
</organism>
<dbReference type="EMBL" id="UZAH01027871">
    <property type="protein sequence ID" value="VDO95758.1"/>
    <property type="molecule type" value="Genomic_DNA"/>
</dbReference>
<protein>
    <submittedName>
        <fullName evidence="7">DUF2415 domain-containing protein</fullName>
    </submittedName>
</protein>
<dbReference type="AlphaFoldDB" id="A0A183FXN7"/>
<evidence type="ECO:0000259" key="4">
    <source>
        <dbReference type="Pfam" id="PF11715"/>
    </source>
</evidence>
<dbReference type="Proteomes" id="UP000050761">
    <property type="component" value="Unassembled WGS sequence"/>
</dbReference>
<dbReference type="Pfam" id="PF11715">
    <property type="entry name" value="Beta-prop_Nup120_160"/>
    <property type="match status" value="1"/>
</dbReference>
<evidence type="ECO:0000256" key="3">
    <source>
        <dbReference type="ARBA" id="ARBA00023242"/>
    </source>
</evidence>
<dbReference type="OrthoDB" id="5792595at2759"/>
<dbReference type="WBParaSite" id="HPBE_0001333301-mRNA-1">
    <property type="protein sequence ID" value="HPBE_0001333301-mRNA-1"/>
    <property type="gene ID" value="HPBE_0001333301"/>
</dbReference>